<dbReference type="PANTHER" id="PTHR43433">
    <property type="entry name" value="HYDROLASE, ALPHA/BETA FOLD FAMILY PROTEIN"/>
    <property type="match status" value="1"/>
</dbReference>
<feature type="signal peptide" evidence="1">
    <location>
        <begin position="1"/>
        <end position="25"/>
    </location>
</feature>
<keyword evidence="4" id="KW-1185">Reference proteome</keyword>
<dbReference type="PRINTS" id="PR00111">
    <property type="entry name" value="ABHYDROLASE"/>
</dbReference>
<evidence type="ECO:0000313" key="4">
    <source>
        <dbReference type="Proteomes" id="UP001208041"/>
    </source>
</evidence>
<reference evidence="3" key="1">
    <citation type="submission" date="2022-10" db="EMBL/GenBank/DDBJ databases">
        <authorList>
            <person name="Yue Y."/>
        </authorList>
    </citation>
    <scope>NUCLEOTIDE SEQUENCE</scope>
    <source>
        <strain evidence="3">Z654</strain>
    </source>
</reference>
<sequence>MPTQPLLRRIAFAFFAAIFAGPIHGSDQPTWPAYDFLVRDTIINHQDASNHERIFAEDPNNGAYVSIIPSLGRGVEDYTEQYNSKIVTRLAKAGYRVVLVQPRGIGKSSGDLTPQNITMSAFAHDLKASFDGLGIESVSLVGHAWGNRLARTFTTLFPDRVEKLALMASGGGSLSEDQQKCLFGSFDLTQSDEDRTKSLQCAFFSKGNDASVWLNGWYPDLGKAETFAASMISEDFFKKAGGKPFLIIQAADDYIAPPDKAGKKLKAELGDQVSYVEIPNAGHALSSEQPDEIAKHLIEYLQE</sequence>
<proteinExistence type="predicted"/>
<dbReference type="InterPro" id="IPR000073">
    <property type="entry name" value="AB_hydrolase_1"/>
</dbReference>
<keyword evidence="1" id="KW-0732">Signal</keyword>
<organism evidence="3 4">
    <name type="scientific">Halocynthiibacter halioticoli</name>
    <dbReference type="NCBI Taxonomy" id="2986804"/>
    <lineage>
        <taxon>Bacteria</taxon>
        <taxon>Pseudomonadati</taxon>
        <taxon>Pseudomonadota</taxon>
        <taxon>Alphaproteobacteria</taxon>
        <taxon>Rhodobacterales</taxon>
        <taxon>Paracoccaceae</taxon>
        <taxon>Halocynthiibacter</taxon>
    </lineage>
</organism>
<dbReference type="EMBL" id="JAOYFC010000001">
    <property type="protein sequence ID" value="MCV6822994.1"/>
    <property type="molecule type" value="Genomic_DNA"/>
</dbReference>
<accession>A0AAE3IWH0</accession>
<feature type="chain" id="PRO_5042153065" evidence="1">
    <location>
        <begin position="26"/>
        <end position="303"/>
    </location>
</feature>
<dbReference type="GO" id="GO:0016787">
    <property type="term" value="F:hydrolase activity"/>
    <property type="evidence" value="ECO:0007669"/>
    <property type="project" value="UniProtKB-KW"/>
</dbReference>
<evidence type="ECO:0000259" key="2">
    <source>
        <dbReference type="Pfam" id="PF00561"/>
    </source>
</evidence>
<evidence type="ECO:0000313" key="3">
    <source>
        <dbReference type="EMBL" id="MCV6822994.1"/>
    </source>
</evidence>
<feature type="domain" description="AB hydrolase-1" evidence="2">
    <location>
        <begin position="85"/>
        <end position="169"/>
    </location>
</feature>
<dbReference type="InterPro" id="IPR050471">
    <property type="entry name" value="AB_hydrolase"/>
</dbReference>
<dbReference type="InterPro" id="IPR029058">
    <property type="entry name" value="AB_hydrolase_fold"/>
</dbReference>
<keyword evidence="3" id="KW-0378">Hydrolase</keyword>
<dbReference type="Gene3D" id="3.40.50.1820">
    <property type="entry name" value="alpha/beta hydrolase"/>
    <property type="match status" value="1"/>
</dbReference>
<dbReference type="SUPFAM" id="SSF53474">
    <property type="entry name" value="alpha/beta-Hydrolases"/>
    <property type="match status" value="1"/>
</dbReference>
<dbReference type="AlphaFoldDB" id="A0AAE3IWH0"/>
<evidence type="ECO:0000256" key="1">
    <source>
        <dbReference type="SAM" id="SignalP"/>
    </source>
</evidence>
<name>A0AAE3IWH0_9RHOB</name>
<dbReference type="RefSeq" id="WP_263951823.1">
    <property type="nucleotide sequence ID" value="NZ_JAOYFC010000001.1"/>
</dbReference>
<dbReference type="PANTHER" id="PTHR43433:SF5">
    <property type="entry name" value="AB HYDROLASE-1 DOMAIN-CONTAINING PROTEIN"/>
    <property type="match status" value="1"/>
</dbReference>
<comment type="caution">
    <text evidence="3">The sequence shown here is derived from an EMBL/GenBank/DDBJ whole genome shotgun (WGS) entry which is preliminary data.</text>
</comment>
<dbReference type="Pfam" id="PF00561">
    <property type="entry name" value="Abhydrolase_1"/>
    <property type="match status" value="1"/>
</dbReference>
<dbReference type="Proteomes" id="UP001208041">
    <property type="component" value="Unassembled WGS sequence"/>
</dbReference>
<gene>
    <name evidence="3" type="ORF">OH136_00380</name>
</gene>
<protein>
    <submittedName>
        <fullName evidence="3">Alpha/beta hydrolase</fullName>
    </submittedName>
</protein>